<gene>
    <name evidence="1" type="ORF">CYMTET_10609</name>
</gene>
<reference evidence="1 2" key="1">
    <citation type="journal article" date="2015" name="Genome Biol. Evol.">
        <title>Comparative Genomics of a Bacterivorous Green Alga Reveals Evolutionary Causalities and Consequences of Phago-Mixotrophic Mode of Nutrition.</title>
        <authorList>
            <person name="Burns J.A."/>
            <person name="Paasch A."/>
            <person name="Narechania A."/>
            <person name="Kim E."/>
        </authorList>
    </citation>
    <scope>NUCLEOTIDE SEQUENCE [LARGE SCALE GENOMIC DNA]</scope>
    <source>
        <strain evidence="1 2">PLY_AMNH</strain>
    </source>
</reference>
<comment type="caution">
    <text evidence="1">The sequence shown here is derived from an EMBL/GenBank/DDBJ whole genome shotgun (WGS) entry which is preliminary data.</text>
</comment>
<organism evidence="1 2">
    <name type="scientific">Cymbomonas tetramitiformis</name>
    <dbReference type="NCBI Taxonomy" id="36881"/>
    <lineage>
        <taxon>Eukaryota</taxon>
        <taxon>Viridiplantae</taxon>
        <taxon>Chlorophyta</taxon>
        <taxon>Pyramimonadophyceae</taxon>
        <taxon>Pyramimonadales</taxon>
        <taxon>Pyramimonadaceae</taxon>
        <taxon>Cymbomonas</taxon>
    </lineage>
</organism>
<name>A0AAE0LEA5_9CHLO</name>
<dbReference type="EMBL" id="LGRX02003783">
    <property type="protein sequence ID" value="KAK3281614.1"/>
    <property type="molecule type" value="Genomic_DNA"/>
</dbReference>
<sequence length="105" mass="11701">MTANKKTASIQLSLPCEIVKKYPGQEQADLNVKINIPGHWFNDMDAEDRAKEFVSTAVEYSTCRQFGTGRNSAKTEALRFQVEEDVAAQPDHEECVFDSEDGDSA</sequence>
<proteinExistence type="predicted"/>
<accession>A0AAE0LEA5</accession>
<dbReference type="AlphaFoldDB" id="A0AAE0LEA5"/>
<dbReference type="Proteomes" id="UP001190700">
    <property type="component" value="Unassembled WGS sequence"/>
</dbReference>
<keyword evidence="2" id="KW-1185">Reference proteome</keyword>
<evidence type="ECO:0000313" key="1">
    <source>
        <dbReference type="EMBL" id="KAK3281614.1"/>
    </source>
</evidence>
<evidence type="ECO:0000313" key="2">
    <source>
        <dbReference type="Proteomes" id="UP001190700"/>
    </source>
</evidence>
<protein>
    <submittedName>
        <fullName evidence="1">Uncharacterized protein</fullName>
    </submittedName>
</protein>